<sequence>MRASNQFADATAGAVYIHSSPAALCPHIEWTLSSTLKAPAKLRWTSQPVAPGQLRAITDWVGPVGTGGRIANALRAWPVLRFEVTEDPSEGVDGERFSFVPGLGLWCGAMSANGDVVVGEMRLRAIVRAARERGRHSAAEIAADIDHALGTAWDDELEPYRSGGEGAEVTWLRRDVG</sequence>
<dbReference type="InterPro" id="IPR021491">
    <property type="entry name" value="DUF3145"/>
</dbReference>
<dbReference type="AlphaFoldDB" id="A0A9X2IVS1"/>
<dbReference type="Proteomes" id="UP001139157">
    <property type="component" value="Unassembled WGS sequence"/>
</dbReference>
<keyword evidence="2" id="KW-1185">Reference proteome</keyword>
<dbReference type="RefSeq" id="WP_251910593.1">
    <property type="nucleotide sequence ID" value="NZ_JAMRXG010000003.1"/>
</dbReference>
<evidence type="ECO:0000313" key="2">
    <source>
        <dbReference type="Proteomes" id="UP001139157"/>
    </source>
</evidence>
<accession>A0A9X2IVS1</accession>
<name>A0A9X2IVS1_9NOCA</name>
<reference evidence="1" key="1">
    <citation type="submission" date="2022-06" db="EMBL/GenBank/DDBJ databases">
        <title>Novel species in genus nocardia.</title>
        <authorList>
            <person name="Li F."/>
        </authorList>
    </citation>
    <scope>NUCLEOTIDE SEQUENCE</scope>
    <source>
        <strain evidence="1">CDC141</strain>
    </source>
</reference>
<gene>
    <name evidence="1" type="ORF">NDR86_08600</name>
</gene>
<protein>
    <submittedName>
        <fullName evidence="1">DUF3145 domain-containing protein</fullName>
    </submittedName>
</protein>
<evidence type="ECO:0000313" key="1">
    <source>
        <dbReference type="EMBL" id="MCM6773528.1"/>
    </source>
</evidence>
<proteinExistence type="predicted"/>
<dbReference type="EMBL" id="JAMRXG010000003">
    <property type="protein sequence ID" value="MCM6773528.1"/>
    <property type="molecule type" value="Genomic_DNA"/>
</dbReference>
<comment type="caution">
    <text evidence="1">The sequence shown here is derived from an EMBL/GenBank/DDBJ whole genome shotgun (WGS) entry which is preliminary data.</text>
</comment>
<organism evidence="1 2">
    <name type="scientific">Nocardia pulmonis</name>
    <dbReference type="NCBI Taxonomy" id="2951408"/>
    <lineage>
        <taxon>Bacteria</taxon>
        <taxon>Bacillati</taxon>
        <taxon>Actinomycetota</taxon>
        <taxon>Actinomycetes</taxon>
        <taxon>Mycobacteriales</taxon>
        <taxon>Nocardiaceae</taxon>
        <taxon>Nocardia</taxon>
    </lineage>
</organism>
<dbReference type="Pfam" id="PF11343">
    <property type="entry name" value="DUF3145"/>
    <property type="match status" value="1"/>
</dbReference>